<dbReference type="GO" id="GO:0003676">
    <property type="term" value="F:nucleic acid binding"/>
    <property type="evidence" value="ECO:0007669"/>
    <property type="project" value="InterPro"/>
</dbReference>
<name>A0A1U7LSI2_NEOID</name>
<reference evidence="3 4" key="1">
    <citation type="submission" date="2016-04" db="EMBL/GenBank/DDBJ databases">
        <title>Evolutionary innovation and constraint leading to complex multicellularity in the Ascomycota.</title>
        <authorList>
            <person name="Cisse O."/>
            <person name="Nguyen A."/>
            <person name="Hewitt D.A."/>
            <person name="Jedd G."/>
            <person name="Stajich J.E."/>
        </authorList>
    </citation>
    <scope>NUCLEOTIDE SEQUENCE [LARGE SCALE GENOMIC DNA]</scope>
    <source>
        <strain evidence="3 4">DAH-3</strain>
    </source>
</reference>
<evidence type="ECO:0000259" key="2">
    <source>
        <dbReference type="PROSITE" id="PS50174"/>
    </source>
</evidence>
<dbReference type="AlphaFoldDB" id="A0A1U7LSI2"/>
<protein>
    <recommendedName>
        <fullName evidence="2">G-patch domain-containing protein</fullName>
    </recommendedName>
</protein>
<feature type="compositionally biased region" description="Polar residues" evidence="1">
    <location>
        <begin position="27"/>
        <end position="42"/>
    </location>
</feature>
<dbReference type="EMBL" id="LXFE01000391">
    <property type="protein sequence ID" value="OLL25502.1"/>
    <property type="molecule type" value="Genomic_DNA"/>
</dbReference>
<dbReference type="OMA" id="RPRINFV"/>
<accession>A0A1U7LSI2</accession>
<organism evidence="3 4">
    <name type="scientific">Neolecta irregularis (strain DAH-3)</name>
    <dbReference type="NCBI Taxonomy" id="1198029"/>
    <lineage>
        <taxon>Eukaryota</taxon>
        <taxon>Fungi</taxon>
        <taxon>Dikarya</taxon>
        <taxon>Ascomycota</taxon>
        <taxon>Taphrinomycotina</taxon>
        <taxon>Neolectales</taxon>
        <taxon>Neolectaceae</taxon>
        <taxon>Neolecta</taxon>
    </lineage>
</organism>
<dbReference type="PROSITE" id="PS50174">
    <property type="entry name" value="G_PATCH"/>
    <property type="match status" value="1"/>
</dbReference>
<feature type="domain" description="G-patch" evidence="2">
    <location>
        <begin position="113"/>
        <end position="163"/>
    </location>
</feature>
<evidence type="ECO:0000256" key="1">
    <source>
        <dbReference type="SAM" id="MobiDB-lite"/>
    </source>
</evidence>
<evidence type="ECO:0000313" key="3">
    <source>
        <dbReference type="EMBL" id="OLL25502.1"/>
    </source>
</evidence>
<comment type="caution">
    <text evidence="3">The sequence shown here is derived from an EMBL/GenBank/DDBJ whole genome shotgun (WGS) entry which is preliminary data.</text>
</comment>
<keyword evidence="4" id="KW-1185">Reference proteome</keyword>
<dbReference type="PANTHER" id="PTHR20923">
    <property type="entry name" value="BAT4 PROTEIN-RELATED"/>
    <property type="match status" value="1"/>
</dbReference>
<evidence type="ECO:0000313" key="4">
    <source>
        <dbReference type="Proteomes" id="UP000186594"/>
    </source>
</evidence>
<dbReference type="OrthoDB" id="20282at2759"/>
<sequence length="200" mass="22755">MSTHDTAKSFGYGFRKTPRVKFVKGGTEQSKPSTETRPSSKATGAEISRFYRSLNPSRTPESTIPITDEPYFETCTTCGLQIKGSQKEHVMSTAHLTSHKHQKAPLNPLHISRTSFGFQHLETLGWTHLQERGLGVEGNQGPREPIKASRVKNDTIGLGVKRKKRKTKEIKTMLPQGDIVKRYKREMEKRRALLHYMHRV</sequence>
<dbReference type="Proteomes" id="UP000186594">
    <property type="component" value="Unassembled WGS sequence"/>
</dbReference>
<feature type="region of interest" description="Disordered" evidence="1">
    <location>
        <begin position="21"/>
        <end position="45"/>
    </location>
</feature>
<gene>
    <name evidence="3" type="ORF">NEOLI_002153</name>
</gene>
<dbReference type="InterPro" id="IPR039146">
    <property type="entry name" value="GPANK1"/>
</dbReference>
<proteinExistence type="predicted"/>
<dbReference type="PANTHER" id="PTHR20923:SF1">
    <property type="entry name" value="G PATCH DOMAIN AND ANKYRIN REPEAT-CONTAINING PROTEIN 1"/>
    <property type="match status" value="1"/>
</dbReference>
<dbReference type="InterPro" id="IPR000467">
    <property type="entry name" value="G_patch_dom"/>
</dbReference>